<reference evidence="1" key="1">
    <citation type="journal article" date="2020" name="New Phytol.">
        <title>Comparative genomics reveals dynamic genome evolution in host specialist ectomycorrhizal fungi.</title>
        <authorList>
            <person name="Lofgren L.A."/>
            <person name="Nguyen N.H."/>
            <person name="Vilgalys R."/>
            <person name="Ruytinx J."/>
            <person name="Liao H.L."/>
            <person name="Branco S."/>
            <person name="Kuo A."/>
            <person name="LaButti K."/>
            <person name="Lipzen A."/>
            <person name="Andreopoulos W."/>
            <person name="Pangilinan J."/>
            <person name="Riley R."/>
            <person name="Hundley H."/>
            <person name="Na H."/>
            <person name="Barry K."/>
            <person name="Grigoriev I.V."/>
            <person name="Stajich J.E."/>
            <person name="Kennedy P.G."/>
        </authorList>
    </citation>
    <scope>NUCLEOTIDE SEQUENCE</scope>
    <source>
        <strain evidence="1">MN1</strain>
    </source>
</reference>
<evidence type="ECO:0000313" key="2">
    <source>
        <dbReference type="Proteomes" id="UP000807769"/>
    </source>
</evidence>
<dbReference type="OrthoDB" id="2506088at2759"/>
<dbReference type="EMBL" id="JABBWG010000056">
    <property type="protein sequence ID" value="KAG1804664.1"/>
    <property type="molecule type" value="Genomic_DNA"/>
</dbReference>
<proteinExistence type="predicted"/>
<keyword evidence="2" id="KW-1185">Reference proteome</keyword>
<gene>
    <name evidence="1" type="ORF">BJ212DRAFT_1449704</name>
</gene>
<name>A0A9P7DW27_9AGAM</name>
<protein>
    <submittedName>
        <fullName evidence="1">Uncharacterized protein</fullName>
    </submittedName>
</protein>
<accession>A0A9P7DW27</accession>
<dbReference type="PANTHER" id="PTHR31912">
    <property type="entry name" value="IP13529P"/>
    <property type="match status" value="1"/>
</dbReference>
<evidence type="ECO:0000313" key="1">
    <source>
        <dbReference type="EMBL" id="KAG1804664.1"/>
    </source>
</evidence>
<dbReference type="RefSeq" id="XP_041187073.1">
    <property type="nucleotide sequence ID" value="XM_041338738.1"/>
</dbReference>
<sequence length="196" mass="22559">MDLGGQGQDMQTVGNEDAKVHERHGLYTKSLHTILLGVVKYFWGQSIFLLKKSKLLHIFQSCLESVNKNGLNVPSLNADYICHYKGSLISKYFKSLAQVMPFLVYDLIPQTVVNGWSIIRELVTLVWHTTIPDTEEYLAKLSQMIKDFLNITAQCALSILISKPKFHLIHLPVFIYHFRPAIIFSTKRYESFNHIF</sequence>
<dbReference type="AlphaFoldDB" id="A0A9P7DW27"/>
<dbReference type="PANTHER" id="PTHR31912:SF34">
    <property type="entry name" value="NOTOCHORD-RELATED PROTEIN"/>
    <property type="match status" value="1"/>
</dbReference>
<dbReference type="Proteomes" id="UP000807769">
    <property type="component" value="Unassembled WGS sequence"/>
</dbReference>
<organism evidence="1 2">
    <name type="scientific">Suillus subaureus</name>
    <dbReference type="NCBI Taxonomy" id="48587"/>
    <lineage>
        <taxon>Eukaryota</taxon>
        <taxon>Fungi</taxon>
        <taxon>Dikarya</taxon>
        <taxon>Basidiomycota</taxon>
        <taxon>Agaricomycotina</taxon>
        <taxon>Agaricomycetes</taxon>
        <taxon>Agaricomycetidae</taxon>
        <taxon>Boletales</taxon>
        <taxon>Suillineae</taxon>
        <taxon>Suillaceae</taxon>
        <taxon>Suillus</taxon>
    </lineage>
</organism>
<dbReference type="GeneID" id="64632754"/>
<comment type="caution">
    <text evidence="1">The sequence shown here is derived from an EMBL/GenBank/DDBJ whole genome shotgun (WGS) entry which is preliminary data.</text>
</comment>